<evidence type="ECO:0008006" key="3">
    <source>
        <dbReference type="Google" id="ProtNLM"/>
    </source>
</evidence>
<sequence>MYPLILVLGAIDSGKSSIVRWLSQERNATDNPHYPEPREIEIVSYHDGALGKTVTVLETPGFDHPDEDMTDDKILELIGMHFHNNLGKRTDVTGVIYVHRLGDKSVLGGTAKKILQLVYDFCGSEACKNVVFASTSCGGRDEEQTSAIRKQLTSRGVLKQMLDSGAHCIHHDGSETSALHILSILLVKSPARLAFLEHYMRSPFAGKPWRAAQTYMKTGFLTS</sequence>
<reference evidence="1 2" key="1">
    <citation type="submission" date="2019-12" db="EMBL/GenBank/DDBJ databases">
        <authorList>
            <person name="Floudas D."/>
            <person name="Bentzer J."/>
            <person name="Ahren D."/>
            <person name="Johansson T."/>
            <person name="Persson P."/>
            <person name="Tunlid A."/>
        </authorList>
    </citation>
    <scope>NUCLEOTIDE SEQUENCE [LARGE SCALE GENOMIC DNA]</scope>
    <source>
        <strain evidence="1 2">CBS 102.39</strain>
    </source>
</reference>
<dbReference type="EMBL" id="JAACJL010000031">
    <property type="protein sequence ID" value="KAF4616282.1"/>
    <property type="molecule type" value="Genomic_DNA"/>
</dbReference>
<evidence type="ECO:0000313" key="1">
    <source>
        <dbReference type="EMBL" id="KAF4616282.1"/>
    </source>
</evidence>
<gene>
    <name evidence="1" type="ORF">D9613_008784</name>
</gene>
<dbReference type="SUPFAM" id="SSF52540">
    <property type="entry name" value="P-loop containing nucleoside triphosphate hydrolases"/>
    <property type="match status" value="1"/>
</dbReference>
<dbReference type="Proteomes" id="UP000521872">
    <property type="component" value="Unassembled WGS sequence"/>
</dbReference>
<proteinExistence type="predicted"/>
<dbReference type="AlphaFoldDB" id="A0A8H4QTV9"/>
<dbReference type="InterPro" id="IPR027417">
    <property type="entry name" value="P-loop_NTPase"/>
</dbReference>
<keyword evidence="2" id="KW-1185">Reference proteome</keyword>
<comment type="caution">
    <text evidence="1">The sequence shown here is derived from an EMBL/GenBank/DDBJ whole genome shotgun (WGS) entry which is preliminary data.</text>
</comment>
<organism evidence="1 2">
    <name type="scientific">Agrocybe pediades</name>
    <dbReference type="NCBI Taxonomy" id="84607"/>
    <lineage>
        <taxon>Eukaryota</taxon>
        <taxon>Fungi</taxon>
        <taxon>Dikarya</taxon>
        <taxon>Basidiomycota</taxon>
        <taxon>Agaricomycotina</taxon>
        <taxon>Agaricomycetes</taxon>
        <taxon>Agaricomycetidae</taxon>
        <taxon>Agaricales</taxon>
        <taxon>Agaricineae</taxon>
        <taxon>Strophariaceae</taxon>
        <taxon>Agrocybe</taxon>
    </lineage>
</organism>
<evidence type="ECO:0000313" key="2">
    <source>
        <dbReference type="Proteomes" id="UP000521872"/>
    </source>
</evidence>
<name>A0A8H4QTV9_9AGAR</name>
<protein>
    <recommendedName>
        <fullName evidence="3">G domain-containing protein</fullName>
    </recommendedName>
</protein>
<dbReference type="Gene3D" id="3.40.50.300">
    <property type="entry name" value="P-loop containing nucleotide triphosphate hydrolases"/>
    <property type="match status" value="1"/>
</dbReference>
<accession>A0A8H4QTV9</accession>